<comment type="caution">
    <text evidence="2">The sequence shown here is derived from an EMBL/GenBank/DDBJ whole genome shotgun (WGS) entry which is preliminary data.</text>
</comment>
<keyword evidence="3" id="KW-1185">Reference proteome</keyword>
<name>A0AAW0GQL1_9APHY</name>
<evidence type="ECO:0008006" key="4">
    <source>
        <dbReference type="Google" id="ProtNLM"/>
    </source>
</evidence>
<gene>
    <name evidence="2" type="ORF">QCA50_004894</name>
</gene>
<reference evidence="2 3" key="1">
    <citation type="submission" date="2022-09" db="EMBL/GenBank/DDBJ databases">
        <authorList>
            <person name="Palmer J.M."/>
        </authorList>
    </citation>
    <scope>NUCLEOTIDE SEQUENCE [LARGE SCALE GENOMIC DNA]</scope>
    <source>
        <strain evidence="2 3">DSM 7382</strain>
    </source>
</reference>
<keyword evidence="1" id="KW-0175">Coiled coil</keyword>
<feature type="coiled-coil region" evidence="1">
    <location>
        <begin position="4"/>
        <end position="31"/>
    </location>
</feature>
<dbReference type="Proteomes" id="UP001385951">
    <property type="component" value="Unassembled WGS sequence"/>
</dbReference>
<evidence type="ECO:0000256" key="1">
    <source>
        <dbReference type="SAM" id="Coils"/>
    </source>
</evidence>
<evidence type="ECO:0000313" key="2">
    <source>
        <dbReference type="EMBL" id="KAK7691495.1"/>
    </source>
</evidence>
<protein>
    <recommendedName>
        <fullName evidence="4">F-box domain-containing protein</fullName>
    </recommendedName>
</protein>
<accession>A0AAW0GQL1</accession>
<dbReference type="EMBL" id="JASBNA010000005">
    <property type="protein sequence ID" value="KAK7691495.1"/>
    <property type="molecule type" value="Genomic_DNA"/>
</dbReference>
<dbReference type="AlphaFoldDB" id="A0AAW0GQL1"/>
<sequence length="581" mass="65933">MTDRKELLQAIQAKKQEMKILQKRIIQMSRAYNSTSLASALPSDILFLIFREYLRYPTLKTTRIDPWILMRRPGEIEEIAVPYDSRFLYDPIEENPPHSRWLVLAGVCHTWQTVLLSSPLLWSRIEASIFRRPDLLEKFIWNSYNAPLDIHITDASFINFIGQADILRDSVKRIMEEDIHLKSLYLVFSLSGFQYFLLAYRITFSLSRLQSLDIRLDHSQVDDMYVSRPVLGFPAFMEANFQSLRHVALTDVYAEWKSLSTLPSTVTDLYITNRLQPSLIGPMNDVLDVLKKLVNLQKLALYDCLPPSTGRLTGLVHLLKLEKLTIAGDITRVMSLFDCLEHPPTTEICVGLDVHPGQEIHTASLSVLSRIRRIYEGHSDQIGASICVDRGYASVSLSADTVQHHELFLKLTGTSDDTQFSPLNLLCGALEAATARLFSFVTNLWLAILDHHTHDAPRLLSLVFQTFSRVESMSIEGQVTTLIEALRPKQDNPILLPELYRLCLAETKIVEDTGTEHLGILSGDTLYSCLKERKDHDCGLAILEFDDACTIHISAADEFRDRLETAVGNIKGWEEGLSCKD</sequence>
<proteinExistence type="predicted"/>
<evidence type="ECO:0000313" key="3">
    <source>
        <dbReference type="Proteomes" id="UP001385951"/>
    </source>
</evidence>
<organism evidence="2 3">
    <name type="scientific">Cerrena zonata</name>
    <dbReference type="NCBI Taxonomy" id="2478898"/>
    <lineage>
        <taxon>Eukaryota</taxon>
        <taxon>Fungi</taxon>
        <taxon>Dikarya</taxon>
        <taxon>Basidiomycota</taxon>
        <taxon>Agaricomycotina</taxon>
        <taxon>Agaricomycetes</taxon>
        <taxon>Polyporales</taxon>
        <taxon>Cerrenaceae</taxon>
        <taxon>Cerrena</taxon>
    </lineage>
</organism>